<dbReference type="RefSeq" id="WP_148396262.1">
    <property type="nucleotide sequence ID" value="NZ_JAOSHN010000003.1"/>
</dbReference>
<dbReference type="PANTHER" id="PTHR33545:SF5">
    <property type="entry name" value="UPF0750 MEMBRANE PROTEIN YITT"/>
    <property type="match status" value="1"/>
</dbReference>
<keyword evidence="4 6" id="KW-1133">Transmembrane helix</keyword>
<keyword evidence="5 6" id="KW-0472">Membrane</keyword>
<dbReference type="InterPro" id="IPR015867">
    <property type="entry name" value="N-reg_PII/ATP_PRibTrfase_C"/>
</dbReference>
<reference evidence="8" key="1">
    <citation type="submission" date="2022-09" db="EMBL/GenBank/DDBJ databases">
        <title>Culturomic study of gut microbiota in children with autism spectrum disorder.</title>
        <authorList>
            <person name="Efimov B.A."/>
            <person name="Chaplin A.V."/>
            <person name="Sokolova S.R."/>
            <person name="Pikina A.P."/>
            <person name="Korzhanova M."/>
            <person name="Belova V."/>
            <person name="Korostin D."/>
        </authorList>
    </citation>
    <scope>NUCLEOTIDE SEQUENCE</scope>
    <source>
        <strain evidence="8">ASD5510</strain>
    </source>
</reference>
<evidence type="ECO:0000256" key="3">
    <source>
        <dbReference type="ARBA" id="ARBA00022692"/>
    </source>
</evidence>
<keyword evidence="2" id="KW-1003">Cell membrane</keyword>
<feature type="transmembrane region" description="Helical" evidence="6">
    <location>
        <begin position="130"/>
        <end position="152"/>
    </location>
</feature>
<dbReference type="Gene3D" id="3.30.70.120">
    <property type="match status" value="1"/>
</dbReference>
<dbReference type="Pfam" id="PF10035">
    <property type="entry name" value="DUF2179"/>
    <property type="match status" value="1"/>
</dbReference>
<comment type="subcellular location">
    <subcellularLocation>
        <location evidence="1">Cell membrane</location>
        <topology evidence="1">Multi-pass membrane protein</topology>
    </subcellularLocation>
</comment>
<dbReference type="InterPro" id="IPR003740">
    <property type="entry name" value="YitT"/>
</dbReference>
<comment type="caution">
    <text evidence="8">The sequence shown here is derived from an EMBL/GenBank/DDBJ whole genome shotgun (WGS) entry which is preliminary data.</text>
</comment>
<evidence type="ECO:0000313" key="8">
    <source>
        <dbReference type="EMBL" id="MCU7378614.1"/>
    </source>
</evidence>
<feature type="transmembrane region" description="Helical" evidence="6">
    <location>
        <begin position="173"/>
        <end position="193"/>
    </location>
</feature>
<dbReference type="PIRSF" id="PIRSF006483">
    <property type="entry name" value="Membrane_protein_YitT"/>
    <property type="match status" value="1"/>
</dbReference>
<dbReference type="PANTHER" id="PTHR33545">
    <property type="entry name" value="UPF0750 MEMBRANE PROTEIN YITT-RELATED"/>
    <property type="match status" value="1"/>
</dbReference>
<accession>A0A9J6QW23</accession>
<dbReference type="EMBL" id="JAOSHN010000003">
    <property type="protein sequence ID" value="MCU7378614.1"/>
    <property type="molecule type" value="Genomic_DNA"/>
</dbReference>
<proteinExistence type="predicted"/>
<dbReference type="Proteomes" id="UP001065549">
    <property type="component" value="Unassembled WGS sequence"/>
</dbReference>
<evidence type="ECO:0000256" key="4">
    <source>
        <dbReference type="ARBA" id="ARBA00022989"/>
    </source>
</evidence>
<protein>
    <submittedName>
        <fullName evidence="8">YitT family protein</fullName>
    </submittedName>
</protein>
<dbReference type="GO" id="GO:0005886">
    <property type="term" value="C:plasma membrane"/>
    <property type="evidence" value="ECO:0007669"/>
    <property type="project" value="UniProtKB-SubCell"/>
</dbReference>
<feature type="transmembrane region" description="Helical" evidence="6">
    <location>
        <begin position="77"/>
        <end position="96"/>
    </location>
</feature>
<dbReference type="InterPro" id="IPR019264">
    <property type="entry name" value="DUF2179"/>
</dbReference>
<feature type="transmembrane region" description="Helical" evidence="6">
    <location>
        <begin position="32"/>
        <end position="51"/>
    </location>
</feature>
<name>A0A9J6QW23_9FIRM</name>
<dbReference type="AlphaFoldDB" id="A0A9J6QW23"/>
<dbReference type="Pfam" id="PF02588">
    <property type="entry name" value="YitT_membrane"/>
    <property type="match status" value="1"/>
</dbReference>
<sequence>MKGRRKMVREKIKYWKENTFTKKKINTFLKDFVILLAACCISAFSTVGVLIPNGLTSGGITGIIRIIQNFVDVDFSILYYGASFLVLVLVAIFMGWKELRKILLLSVMYPAVLMVFEHLDIQLLESNDTILAAVFCGVFVGTFVGLVFWRGYASAGMDAIAKILRKKRFPGVSPSKILLCMDAIVIIASAFVYDRNIALYALITQVIATKTSEIILFGMESKIVELTILTTQRNVITEYIIKELHRGVTSAAVRGEYSDRNMRQLILLCSPRESILIKKKLAEIDANAFVTVTKVETVWGGTGKGFSDIVKD</sequence>
<feature type="transmembrane region" description="Helical" evidence="6">
    <location>
        <begin position="103"/>
        <end position="124"/>
    </location>
</feature>
<feature type="domain" description="DUF2179" evidence="7">
    <location>
        <begin position="246"/>
        <end position="300"/>
    </location>
</feature>
<evidence type="ECO:0000256" key="2">
    <source>
        <dbReference type="ARBA" id="ARBA00022475"/>
    </source>
</evidence>
<evidence type="ECO:0000256" key="6">
    <source>
        <dbReference type="SAM" id="Phobius"/>
    </source>
</evidence>
<dbReference type="InterPro" id="IPR051461">
    <property type="entry name" value="UPF0750_membrane"/>
</dbReference>
<keyword evidence="9" id="KW-1185">Reference proteome</keyword>
<evidence type="ECO:0000256" key="5">
    <source>
        <dbReference type="ARBA" id="ARBA00023136"/>
    </source>
</evidence>
<evidence type="ECO:0000313" key="9">
    <source>
        <dbReference type="Proteomes" id="UP001065549"/>
    </source>
</evidence>
<gene>
    <name evidence="8" type="ORF">OBO34_09635</name>
</gene>
<organism evidence="8 9">
    <name type="scientific">Hominibacterium faecale</name>
    <dbReference type="NCBI Taxonomy" id="2839743"/>
    <lineage>
        <taxon>Bacteria</taxon>
        <taxon>Bacillati</taxon>
        <taxon>Bacillota</taxon>
        <taxon>Clostridia</taxon>
        <taxon>Peptostreptococcales</taxon>
        <taxon>Anaerovoracaceae</taxon>
        <taxon>Hominibacterium</taxon>
    </lineage>
</organism>
<keyword evidence="3 6" id="KW-0812">Transmembrane</keyword>
<evidence type="ECO:0000259" key="7">
    <source>
        <dbReference type="Pfam" id="PF10035"/>
    </source>
</evidence>
<evidence type="ECO:0000256" key="1">
    <source>
        <dbReference type="ARBA" id="ARBA00004651"/>
    </source>
</evidence>